<dbReference type="VEuPathDB" id="FungiDB:I7I53_06217"/>
<protein>
    <recommendedName>
        <fullName evidence="9">Pumilio homology domain family member 3</fullName>
    </recommendedName>
</protein>
<dbReference type="EMBL" id="CP069103">
    <property type="protein sequence ID" value="QSS51005.1"/>
    <property type="molecule type" value="Genomic_DNA"/>
</dbReference>
<dbReference type="PROSITE" id="PS50302">
    <property type="entry name" value="PUM"/>
    <property type="match status" value="8"/>
</dbReference>
<keyword evidence="4" id="KW-0698">rRNA processing</keyword>
<feature type="repeat" description="Pumilio" evidence="10">
    <location>
        <begin position="755"/>
        <end position="790"/>
    </location>
</feature>
<evidence type="ECO:0000259" key="12">
    <source>
        <dbReference type="PROSITE" id="PS50303"/>
    </source>
</evidence>
<feature type="compositionally biased region" description="Low complexity" evidence="11">
    <location>
        <begin position="888"/>
        <end position="920"/>
    </location>
</feature>
<dbReference type="Pfam" id="PF00806">
    <property type="entry name" value="PUF"/>
    <property type="match status" value="8"/>
</dbReference>
<evidence type="ECO:0000256" key="8">
    <source>
        <dbReference type="ARBA" id="ARBA00060736"/>
    </source>
</evidence>
<sequence>MALALEDAQRSGVQPSTIGTSSTLKDTDPSKPSPASSIGKTFGTPKTNWNSNIWGNNSLGGGFGDPAIDKGQRRDHKGRDPNPELPIEGKTGSGSLLSTSESDGWSGRNNSPWDLSNSTSQLRGPLANPPRQVLQNDHSTPLGISNTSGVTSASYFSVSQSSTIGHPSHTPNNMSFITHPDIFPSSPAQDNSAVMGITTYRSDEAGRRRMSCVPLKNNLGASLPHKQGLSLCDMDAPLSENAINSLNLQSFSPNGTDQAPGSKEHSPYGHFSHSSVSVVPQRPAHSAHASFHSDSYGAGPRYTGSQSDLISGVGKLQMQDEAYYNLNPNILAQRPSYHSSTSYDPSLNHFQSSNLNSNLSSHGAGVLAPDDTIDIPAKHSFNELRLTDRGPASPRANDFARNVHNFYSAGGTPIPNGQFCTSSGSRLTGQLPDGQTELLERKLCGLQQEQQDYLKSATNPIPGRHPLSHGYRFSGSPGVSRVNALSNYYPVTSFGGLGSSSILPLNFHREQDPIQVVRSPLLEEFRTNNKNNKRYELKDIYNHIVEFSGDQHGSRFIQHMLESANSDEKDQVFREIQPNCLQLMTDVFGNYVVQKLFEHGNQSQKKILANQMKGHILALSTQMYGCRVVQKALEHILTDQQASMVKELENHVLKCVKDQNGNHVIQKAVERVPSVHIQFIINAFKGQVHRLAAHPYGCRVIQRMLEHCTEPDRRAVLEELHACTSSLIPDQFGNYVIQHVIGNGEEHDKARIISIVISQLLVFSKHKFASNVVEKSIEFGADDQRAEILRQLTTPNDRGESPLLGLMRDQYGNYVIQKVLGQLNGLEREALVKKIEPQLTQLKKFSYGKQIAAIEKLIYDSHTTDGHSDSLSNHRKTSSRLSLSELNTSPSSTDDSGTPTSPSLGTQSSRSSSLPSTTTSDVEGSMDQRKQNIVFSAVSTPMSECNEGLQVPALENPDLKFAH</sequence>
<evidence type="ECO:0000256" key="5">
    <source>
        <dbReference type="ARBA" id="ARBA00022737"/>
    </source>
</evidence>
<dbReference type="InterPro" id="IPR001313">
    <property type="entry name" value="Pumilio_RNA-bd_rpt"/>
</dbReference>
<feature type="compositionally biased region" description="Polar residues" evidence="11">
    <location>
        <begin position="247"/>
        <end position="259"/>
    </location>
</feature>
<dbReference type="Gene3D" id="1.25.10.10">
    <property type="entry name" value="Leucine-rich Repeat Variant"/>
    <property type="match status" value="1"/>
</dbReference>
<evidence type="ECO:0000256" key="9">
    <source>
        <dbReference type="ARBA" id="ARBA00081811"/>
    </source>
</evidence>
<dbReference type="SUPFAM" id="SSF48371">
    <property type="entry name" value="ARM repeat"/>
    <property type="match status" value="1"/>
</dbReference>
<feature type="compositionally biased region" description="Low complexity" evidence="11">
    <location>
        <begin position="88"/>
        <end position="102"/>
    </location>
</feature>
<dbReference type="PROSITE" id="PS50303">
    <property type="entry name" value="PUM_HD"/>
    <property type="match status" value="1"/>
</dbReference>
<feature type="compositionally biased region" description="Polar residues" evidence="11">
    <location>
        <begin position="11"/>
        <end position="24"/>
    </location>
</feature>
<comment type="subcellular location">
    <subcellularLocation>
        <location evidence="1">Cytoplasm</location>
    </subcellularLocation>
</comment>
<organism evidence="13 14">
    <name type="scientific">Ajellomyces capsulatus (strain H88)</name>
    <name type="common">Darling's disease fungus</name>
    <name type="synonym">Histoplasma capsulatum</name>
    <dbReference type="NCBI Taxonomy" id="544711"/>
    <lineage>
        <taxon>Eukaryota</taxon>
        <taxon>Fungi</taxon>
        <taxon>Dikarya</taxon>
        <taxon>Ascomycota</taxon>
        <taxon>Pezizomycotina</taxon>
        <taxon>Eurotiomycetes</taxon>
        <taxon>Eurotiomycetidae</taxon>
        <taxon>Onygenales</taxon>
        <taxon>Ajellomycetaceae</taxon>
        <taxon>Histoplasma</taxon>
    </lineage>
</organism>
<feature type="compositionally biased region" description="Polar residues" evidence="11">
    <location>
        <begin position="107"/>
        <end position="122"/>
    </location>
</feature>
<dbReference type="SMART" id="SM00025">
    <property type="entry name" value="Pumilio"/>
    <property type="match status" value="8"/>
</dbReference>
<keyword evidence="5" id="KW-0677">Repeat</keyword>
<evidence type="ECO:0000256" key="7">
    <source>
        <dbReference type="ARBA" id="ARBA00024893"/>
    </source>
</evidence>
<comment type="function">
    <text evidence="7">RNA-binding nucleolar protein required for pre-rRNA processing. Involved in production of 18S rRNA and assembly of small ribosomal subunit.</text>
</comment>
<keyword evidence="6" id="KW-0694">RNA-binding</keyword>
<evidence type="ECO:0000256" key="11">
    <source>
        <dbReference type="SAM" id="MobiDB-lite"/>
    </source>
</evidence>
<evidence type="ECO:0000313" key="14">
    <source>
        <dbReference type="Proteomes" id="UP000663419"/>
    </source>
</evidence>
<evidence type="ECO:0000256" key="1">
    <source>
        <dbReference type="ARBA" id="ARBA00004496"/>
    </source>
</evidence>
<feature type="repeat" description="Pumilio" evidence="10">
    <location>
        <begin position="647"/>
        <end position="682"/>
    </location>
</feature>
<feature type="repeat" description="Pumilio" evidence="10">
    <location>
        <begin position="791"/>
        <end position="833"/>
    </location>
</feature>
<evidence type="ECO:0000256" key="6">
    <source>
        <dbReference type="ARBA" id="ARBA00022884"/>
    </source>
</evidence>
<dbReference type="GO" id="GO:0005737">
    <property type="term" value="C:cytoplasm"/>
    <property type="evidence" value="ECO:0007669"/>
    <property type="project" value="UniProtKB-SubCell"/>
</dbReference>
<feature type="repeat" description="Pumilio" evidence="10">
    <location>
        <begin position="719"/>
        <end position="754"/>
    </location>
</feature>
<keyword evidence="2" id="KW-0963">Cytoplasm</keyword>
<evidence type="ECO:0000313" key="13">
    <source>
        <dbReference type="EMBL" id="QSS51005.1"/>
    </source>
</evidence>
<feature type="repeat" description="Pumilio" evidence="10">
    <location>
        <begin position="539"/>
        <end position="574"/>
    </location>
</feature>
<feature type="repeat" description="Pumilio" evidence="10">
    <location>
        <begin position="611"/>
        <end position="646"/>
    </location>
</feature>
<dbReference type="InterPro" id="IPR033712">
    <property type="entry name" value="Pumilio_RNA-bd"/>
</dbReference>
<dbReference type="InterPro" id="IPR011989">
    <property type="entry name" value="ARM-like"/>
</dbReference>
<dbReference type="InterPro" id="IPR033133">
    <property type="entry name" value="PUM-HD"/>
</dbReference>
<dbReference type="AlphaFoldDB" id="A0A8A1LDR5"/>
<evidence type="ECO:0000256" key="3">
    <source>
        <dbReference type="ARBA" id="ARBA00022517"/>
    </source>
</evidence>
<dbReference type="GO" id="GO:0003730">
    <property type="term" value="F:mRNA 3'-UTR binding"/>
    <property type="evidence" value="ECO:0007669"/>
    <property type="project" value="TreeGrafter"/>
</dbReference>
<feature type="repeat" description="Pumilio" evidence="10">
    <location>
        <begin position="575"/>
        <end position="610"/>
    </location>
</feature>
<keyword evidence="3" id="KW-0690">Ribosome biogenesis</keyword>
<evidence type="ECO:0000256" key="10">
    <source>
        <dbReference type="PROSITE-ProRule" id="PRU00317"/>
    </source>
</evidence>
<dbReference type="PANTHER" id="PTHR12537">
    <property type="entry name" value="RNA BINDING PROTEIN PUMILIO-RELATED"/>
    <property type="match status" value="1"/>
</dbReference>
<evidence type="ECO:0000256" key="4">
    <source>
        <dbReference type="ARBA" id="ARBA00022552"/>
    </source>
</evidence>
<reference evidence="13" key="1">
    <citation type="submission" date="2021-01" db="EMBL/GenBank/DDBJ databases">
        <title>Chromosome-level genome assembly of a human fungal pathogen reveals clustering of transcriptionally co-regulated genes.</title>
        <authorList>
            <person name="Voorhies M."/>
            <person name="Cohen S."/>
            <person name="Shea T.P."/>
            <person name="Petrus S."/>
            <person name="Munoz J.F."/>
            <person name="Poplawski S."/>
            <person name="Goldman W.E."/>
            <person name="Michael T."/>
            <person name="Cuomo C.A."/>
            <person name="Sil A."/>
            <person name="Beyhan S."/>
        </authorList>
    </citation>
    <scope>NUCLEOTIDE SEQUENCE</scope>
    <source>
        <strain evidence="13">H88</strain>
    </source>
</reference>
<accession>A0A8A1LDR5</accession>
<feature type="repeat" description="Pumilio" evidence="10">
    <location>
        <begin position="683"/>
        <end position="718"/>
    </location>
</feature>
<dbReference type="GO" id="GO:0000288">
    <property type="term" value="P:nuclear-transcribed mRNA catabolic process, deadenylation-dependent decay"/>
    <property type="evidence" value="ECO:0007669"/>
    <property type="project" value="TreeGrafter"/>
</dbReference>
<feature type="region of interest" description="Disordered" evidence="11">
    <location>
        <begin position="1"/>
        <end position="129"/>
    </location>
</feature>
<name>A0A8A1LDR5_AJEC8</name>
<dbReference type="Proteomes" id="UP000663419">
    <property type="component" value="Chromosome 2"/>
</dbReference>
<evidence type="ECO:0000256" key="2">
    <source>
        <dbReference type="ARBA" id="ARBA00022490"/>
    </source>
</evidence>
<dbReference type="PANTHER" id="PTHR12537:SF12">
    <property type="entry name" value="MATERNAL PROTEIN PUMILIO"/>
    <property type="match status" value="1"/>
</dbReference>
<feature type="compositionally biased region" description="Polar residues" evidence="11">
    <location>
        <begin position="33"/>
        <end position="57"/>
    </location>
</feature>
<feature type="compositionally biased region" description="Basic and acidic residues" evidence="11">
    <location>
        <begin position="67"/>
        <end position="82"/>
    </location>
</feature>
<dbReference type="InterPro" id="IPR016024">
    <property type="entry name" value="ARM-type_fold"/>
</dbReference>
<dbReference type="FunFam" id="1.25.10.10:FF:000004">
    <property type="entry name" value="Pumilio homolog 1 isoform 2"/>
    <property type="match status" value="1"/>
</dbReference>
<dbReference type="GO" id="GO:0006364">
    <property type="term" value="P:rRNA processing"/>
    <property type="evidence" value="ECO:0007669"/>
    <property type="project" value="UniProtKB-KW"/>
</dbReference>
<proteinExistence type="inferred from homology"/>
<comment type="similarity">
    <text evidence="8">Belongs to the PUF3 family.</text>
</comment>
<dbReference type="CDD" id="cd07920">
    <property type="entry name" value="Pumilio"/>
    <property type="match status" value="1"/>
</dbReference>
<feature type="region of interest" description="Disordered" evidence="11">
    <location>
        <begin position="247"/>
        <end position="298"/>
    </location>
</feature>
<feature type="compositionally biased region" description="Low complexity" evidence="11">
    <location>
        <begin position="284"/>
        <end position="293"/>
    </location>
</feature>
<gene>
    <name evidence="13" type="ORF">I7I53_06217</name>
</gene>
<feature type="region of interest" description="Disordered" evidence="11">
    <location>
        <begin position="863"/>
        <end position="934"/>
    </location>
</feature>
<feature type="domain" description="PUM-HD" evidence="12">
    <location>
        <begin position="517"/>
        <end position="859"/>
    </location>
</feature>